<dbReference type="Pfam" id="PF18052">
    <property type="entry name" value="Rx_N"/>
    <property type="match status" value="1"/>
</dbReference>
<keyword evidence="7" id="KW-0175">Coiled coil</keyword>
<dbReference type="InterPro" id="IPR027417">
    <property type="entry name" value="P-loop_NTPase"/>
</dbReference>
<dbReference type="GO" id="GO:0051707">
    <property type="term" value="P:response to other organism"/>
    <property type="evidence" value="ECO:0007669"/>
    <property type="project" value="UniProtKB-ARBA"/>
</dbReference>
<keyword evidence="6" id="KW-0067">ATP-binding</keyword>
<organism evidence="12 13">
    <name type="scientific">Paspalum notatum var. saurae</name>
    <dbReference type="NCBI Taxonomy" id="547442"/>
    <lineage>
        <taxon>Eukaryota</taxon>
        <taxon>Viridiplantae</taxon>
        <taxon>Streptophyta</taxon>
        <taxon>Embryophyta</taxon>
        <taxon>Tracheophyta</taxon>
        <taxon>Spermatophyta</taxon>
        <taxon>Magnoliopsida</taxon>
        <taxon>Liliopsida</taxon>
        <taxon>Poales</taxon>
        <taxon>Poaceae</taxon>
        <taxon>PACMAD clade</taxon>
        <taxon>Panicoideae</taxon>
        <taxon>Andropogonodae</taxon>
        <taxon>Paspaleae</taxon>
        <taxon>Paspalinae</taxon>
        <taxon>Paspalum</taxon>
    </lineage>
</organism>
<dbReference type="InterPro" id="IPR032675">
    <property type="entry name" value="LRR_dom_sf"/>
</dbReference>
<keyword evidence="5" id="KW-0611">Plant defense</keyword>
<dbReference type="InterPro" id="IPR002182">
    <property type="entry name" value="NB-ARC"/>
</dbReference>
<dbReference type="EMBL" id="CP144745">
    <property type="protein sequence ID" value="WVZ54177.1"/>
    <property type="molecule type" value="Genomic_DNA"/>
</dbReference>
<gene>
    <name evidence="12" type="ORF">U9M48_005018</name>
</gene>
<evidence type="ECO:0000256" key="5">
    <source>
        <dbReference type="ARBA" id="ARBA00022821"/>
    </source>
</evidence>
<feature type="domain" description="NB-ARC" evidence="8">
    <location>
        <begin position="194"/>
        <end position="352"/>
    </location>
</feature>
<keyword evidence="2" id="KW-0433">Leucine-rich repeat</keyword>
<accession>A0AAQ3PLG3</accession>
<dbReference type="PRINTS" id="PR00364">
    <property type="entry name" value="DISEASERSIST"/>
</dbReference>
<evidence type="ECO:0000256" key="1">
    <source>
        <dbReference type="ARBA" id="ARBA00008894"/>
    </source>
</evidence>
<dbReference type="InterPro" id="IPR041118">
    <property type="entry name" value="Rx_N"/>
</dbReference>
<proteinExistence type="inferred from homology"/>
<evidence type="ECO:0000256" key="6">
    <source>
        <dbReference type="ARBA" id="ARBA00022840"/>
    </source>
</evidence>
<comment type="similarity">
    <text evidence="1">Belongs to the disease resistance NB-LRR family.</text>
</comment>
<dbReference type="Gene3D" id="3.80.10.10">
    <property type="entry name" value="Ribonuclease Inhibitor"/>
    <property type="match status" value="1"/>
</dbReference>
<dbReference type="Gene3D" id="1.20.5.4130">
    <property type="match status" value="1"/>
</dbReference>
<evidence type="ECO:0000259" key="10">
    <source>
        <dbReference type="Pfam" id="PF23559"/>
    </source>
</evidence>
<evidence type="ECO:0000259" key="9">
    <source>
        <dbReference type="Pfam" id="PF18052"/>
    </source>
</evidence>
<sequence length="1086" mass="123187">MAGVLDALASYVQSMLTEMAKEEVYILLGVTGEIENMGVKLGDLKNFLADADRRNITDLSVQSWVNELRRAMYDATDILDLCQLKAMEKGPSQDMGCFNPLLFCMQNPLYAHDIGRRIKKLNERLDGIKARSASFNFINLGSYEDRGGNMVSPSSSTRETSWGLDESSLVGENIEEDTRNLVQMLTQEYQSNQEYRNIMVFAIVGVGGIGKTTLAQKIFNNEIIQQEFSKKLWLSVNQDFNQIEILKRAIVEAGGDHLAAGNIKTTLERVLTEALKGHKTLLIIDDVWDHHVWEDVLRTPLLNATLAHGSRVLVTTRHDTVARGMSAEKPYHRINKLEPGDAWLLLKKQVVGNGNNDAQQVDTLRDIGTEIIAKCDGLPLAIKVMGGILRQRKTLRSDWEKVLNDSIWSVFQMPAEINNVVYLSYQDLHPNLKPCFLHYALLPKSTLFWANTIVAMWISEGYVHGNSCDLEVLGLEYYNQLITRNLIEPHQRATMDQRVCNMHDIVRSFAQCVARHEAVIAHESDARLTDKLNSQNVIRLSLQTKELESKEVTWSSIQAHIPLRTLILVGKIKINPGDSLSSFSCLRTLHIQGGNFDALSKHLVKLKHLRYLHLGGTDTSRLPEKIGKMKFLQYISLAGCKHLEKLPSSIGKLNQLRHLNLHGTTIDNVPKGFDGLKSLRILCGFPVHMDVDWCSLEELGSLNQLMELGICGLEKVSSPSFIIKARLGEKLLLKSLSMSRTIRCGDEDDHRLQLVAAEEQGQIEKVFDELCPPPNLENLDINGYFGQRLPRWMMSTTAVPLGSLRILMMGDLACCTTLPDGLCKLPCLELLQIRKAPAIKRVGQEFMCCSHFQQVAAMFPRLLKLTFIGMVELEEWEWEETLHAMPILEVFLLDTCKLRRFPPGLAFHARYLKELSIYNVKNLSCLENFPSVVDLQVFRNIDLDTIRNLPKLQKLFIAECPKMKVLEGVPALQRLNMEDYDIETVPRYLRDVKPRYLLLHCSLSLLTCIAAGKSSPEWDKFNHIQQVKAYADDGNSPRKWYVLYTREPFRFETNISRSAIDRDCRVVGLARFLLQHCGAMLRYPKH</sequence>
<evidence type="ECO:0000256" key="4">
    <source>
        <dbReference type="ARBA" id="ARBA00022741"/>
    </source>
</evidence>
<evidence type="ECO:0000313" key="12">
    <source>
        <dbReference type="EMBL" id="WVZ54177.1"/>
    </source>
</evidence>
<dbReference type="InterPro" id="IPR055414">
    <property type="entry name" value="LRR_R13L4/SHOC2-like"/>
</dbReference>
<dbReference type="CDD" id="cd14798">
    <property type="entry name" value="RX-CC_like"/>
    <property type="match status" value="1"/>
</dbReference>
<dbReference type="GO" id="GO:0005524">
    <property type="term" value="F:ATP binding"/>
    <property type="evidence" value="ECO:0007669"/>
    <property type="project" value="UniProtKB-KW"/>
</dbReference>
<keyword evidence="4" id="KW-0547">Nucleotide-binding</keyword>
<evidence type="ECO:0000259" key="11">
    <source>
        <dbReference type="Pfam" id="PF23598"/>
    </source>
</evidence>
<feature type="domain" description="Disease resistance N-terminal" evidence="9">
    <location>
        <begin position="10"/>
        <end position="90"/>
    </location>
</feature>
<dbReference type="Pfam" id="PF23598">
    <property type="entry name" value="LRR_14"/>
    <property type="match status" value="1"/>
</dbReference>
<evidence type="ECO:0000256" key="2">
    <source>
        <dbReference type="ARBA" id="ARBA00022614"/>
    </source>
</evidence>
<feature type="domain" description="Disease resistance protein winged helix" evidence="10">
    <location>
        <begin position="443"/>
        <end position="510"/>
    </location>
</feature>
<dbReference type="GO" id="GO:0043531">
    <property type="term" value="F:ADP binding"/>
    <property type="evidence" value="ECO:0007669"/>
    <property type="project" value="InterPro"/>
</dbReference>
<name>A0AAQ3PLG3_PASNO</name>
<evidence type="ECO:0000259" key="8">
    <source>
        <dbReference type="Pfam" id="PF00931"/>
    </source>
</evidence>
<protein>
    <submittedName>
        <fullName evidence="12">Uncharacterized protein</fullName>
    </submittedName>
</protein>
<keyword evidence="13" id="KW-1185">Reference proteome</keyword>
<dbReference type="Gene3D" id="1.10.10.10">
    <property type="entry name" value="Winged helix-like DNA-binding domain superfamily/Winged helix DNA-binding domain"/>
    <property type="match status" value="1"/>
</dbReference>
<dbReference type="PANTHER" id="PTHR36766:SF36">
    <property type="entry name" value="AAA+ ATPASE DOMAIN-CONTAINING PROTEIN"/>
    <property type="match status" value="1"/>
</dbReference>
<evidence type="ECO:0000256" key="3">
    <source>
        <dbReference type="ARBA" id="ARBA00022737"/>
    </source>
</evidence>
<dbReference type="InterPro" id="IPR042197">
    <property type="entry name" value="Apaf_helical"/>
</dbReference>
<dbReference type="InterPro" id="IPR058922">
    <property type="entry name" value="WHD_DRP"/>
</dbReference>
<dbReference type="Proteomes" id="UP001341281">
    <property type="component" value="Chromosome 01"/>
</dbReference>
<dbReference type="Pfam" id="PF23559">
    <property type="entry name" value="WHD_DRP"/>
    <property type="match status" value="1"/>
</dbReference>
<dbReference type="SUPFAM" id="SSF52058">
    <property type="entry name" value="L domain-like"/>
    <property type="match status" value="2"/>
</dbReference>
<feature type="domain" description="Disease resistance R13L4/SHOC-2-like LRR" evidence="11">
    <location>
        <begin position="574"/>
        <end position="902"/>
    </location>
</feature>
<evidence type="ECO:0000313" key="13">
    <source>
        <dbReference type="Proteomes" id="UP001341281"/>
    </source>
</evidence>
<dbReference type="SUPFAM" id="SSF52540">
    <property type="entry name" value="P-loop containing nucleoside triphosphate hydrolases"/>
    <property type="match status" value="1"/>
</dbReference>
<dbReference type="Pfam" id="PF00931">
    <property type="entry name" value="NB-ARC"/>
    <property type="match status" value="1"/>
</dbReference>
<reference evidence="12 13" key="1">
    <citation type="submission" date="2024-02" db="EMBL/GenBank/DDBJ databases">
        <title>High-quality chromosome-scale genome assembly of Pensacola bahiagrass (Paspalum notatum Flugge var. saurae).</title>
        <authorList>
            <person name="Vega J.M."/>
            <person name="Podio M."/>
            <person name="Orjuela J."/>
            <person name="Siena L.A."/>
            <person name="Pessino S.C."/>
            <person name="Combes M.C."/>
            <person name="Mariac C."/>
            <person name="Albertini E."/>
            <person name="Pupilli F."/>
            <person name="Ortiz J.P.A."/>
            <person name="Leblanc O."/>
        </authorList>
    </citation>
    <scope>NUCLEOTIDE SEQUENCE [LARGE SCALE GENOMIC DNA]</scope>
    <source>
        <strain evidence="12">R1</strain>
        <tissue evidence="12">Leaf</tissue>
    </source>
</reference>
<dbReference type="InterPro" id="IPR036388">
    <property type="entry name" value="WH-like_DNA-bd_sf"/>
</dbReference>
<dbReference type="Gene3D" id="3.40.50.300">
    <property type="entry name" value="P-loop containing nucleotide triphosphate hydrolases"/>
    <property type="match status" value="1"/>
</dbReference>
<keyword evidence="3" id="KW-0677">Repeat</keyword>
<dbReference type="Gene3D" id="1.10.8.430">
    <property type="entry name" value="Helical domain of apoptotic protease-activating factors"/>
    <property type="match status" value="1"/>
</dbReference>
<evidence type="ECO:0000256" key="7">
    <source>
        <dbReference type="ARBA" id="ARBA00023054"/>
    </source>
</evidence>
<dbReference type="InterPro" id="IPR038005">
    <property type="entry name" value="RX-like_CC"/>
</dbReference>
<dbReference type="GO" id="GO:0006952">
    <property type="term" value="P:defense response"/>
    <property type="evidence" value="ECO:0007669"/>
    <property type="project" value="UniProtKB-KW"/>
</dbReference>
<dbReference type="PANTHER" id="PTHR36766">
    <property type="entry name" value="PLANT BROAD-SPECTRUM MILDEW RESISTANCE PROTEIN RPW8"/>
    <property type="match status" value="1"/>
</dbReference>
<dbReference type="AlphaFoldDB" id="A0AAQ3PLG3"/>